<evidence type="ECO:0000256" key="1">
    <source>
        <dbReference type="SAM" id="Phobius"/>
    </source>
</evidence>
<keyword evidence="3" id="KW-1185">Reference proteome</keyword>
<name>A0A8J3DX23_9BACL</name>
<evidence type="ECO:0008006" key="4">
    <source>
        <dbReference type="Google" id="ProtNLM"/>
    </source>
</evidence>
<dbReference type="InterPro" id="IPR021359">
    <property type="entry name" value="DUF2812"/>
</dbReference>
<sequence>MEMARRGWHLRGYHSFVYSFVQGEPEEVVYKLDYRKALKKVEHEEYVALFEDSGWTHVDDYMGWHYFKSAATAKVLPEIYSDSDSLLQKYKQLLTTLISCALPLLAIYFLIVLQNDYVFMLVLKILYPMILGVLLICILKTSLKLQRIKKRE</sequence>
<dbReference type="AlphaFoldDB" id="A0A8J3DX23"/>
<evidence type="ECO:0000313" key="3">
    <source>
        <dbReference type="Proteomes" id="UP000628775"/>
    </source>
</evidence>
<keyword evidence="1" id="KW-1133">Transmembrane helix</keyword>
<accession>A0A8J3DX23</accession>
<reference evidence="2" key="1">
    <citation type="journal article" date="2014" name="Int. J. Syst. Evol. Microbiol.">
        <title>Complete genome sequence of Corynebacterium casei LMG S-19264T (=DSM 44701T), isolated from a smear-ripened cheese.</title>
        <authorList>
            <consortium name="US DOE Joint Genome Institute (JGI-PGF)"/>
            <person name="Walter F."/>
            <person name="Albersmeier A."/>
            <person name="Kalinowski J."/>
            <person name="Ruckert C."/>
        </authorList>
    </citation>
    <scope>NUCLEOTIDE SEQUENCE</scope>
    <source>
        <strain evidence="2">CGMCC 1.15371</strain>
    </source>
</reference>
<dbReference type="Pfam" id="PF11193">
    <property type="entry name" value="DUF2812"/>
    <property type="match status" value="1"/>
</dbReference>
<feature type="transmembrane region" description="Helical" evidence="1">
    <location>
        <begin position="93"/>
        <end position="111"/>
    </location>
</feature>
<gene>
    <name evidence="2" type="ORF">GCM10011391_24540</name>
</gene>
<feature type="transmembrane region" description="Helical" evidence="1">
    <location>
        <begin position="117"/>
        <end position="139"/>
    </location>
</feature>
<evidence type="ECO:0000313" key="2">
    <source>
        <dbReference type="EMBL" id="GGE44809.1"/>
    </source>
</evidence>
<dbReference type="Proteomes" id="UP000628775">
    <property type="component" value="Unassembled WGS sequence"/>
</dbReference>
<organism evidence="2 3">
    <name type="scientific">Pullulanibacillus camelliae</name>
    <dbReference type="NCBI Taxonomy" id="1707096"/>
    <lineage>
        <taxon>Bacteria</taxon>
        <taxon>Bacillati</taxon>
        <taxon>Bacillota</taxon>
        <taxon>Bacilli</taxon>
        <taxon>Bacillales</taxon>
        <taxon>Sporolactobacillaceae</taxon>
        <taxon>Pullulanibacillus</taxon>
    </lineage>
</organism>
<protein>
    <recommendedName>
        <fullName evidence="4">DUF2812 domain-containing protein</fullName>
    </recommendedName>
</protein>
<dbReference type="EMBL" id="BMIR01000011">
    <property type="protein sequence ID" value="GGE44809.1"/>
    <property type="molecule type" value="Genomic_DNA"/>
</dbReference>
<keyword evidence="1" id="KW-0472">Membrane</keyword>
<reference evidence="2" key="2">
    <citation type="submission" date="2020-09" db="EMBL/GenBank/DDBJ databases">
        <authorList>
            <person name="Sun Q."/>
            <person name="Zhou Y."/>
        </authorList>
    </citation>
    <scope>NUCLEOTIDE SEQUENCE</scope>
    <source>
        <strain evidence="2">CGMCC 1.15371</strain>
    </source>
</reference>
<proteinExistence type="predicted"/>
<comment type="caution">
    <text evidence="2">The sequence shown here is derived from an EMBL/GenBank/DDBJ whole genome shotgun (WGS) entry which is preliminary data.</text>
</comment>
<keyword evidence="1" id="KW-0812">Transmembrane</keyword>